<keyword evidence="4" id="KW-0479">Metal-binding</keyword>
<evidence type="ECO:0000256" key="5">
    <source>
        <dbReference type="ARBA" id="ARBA00023004"/>
    </source>
</evidence>
<keyword evidence="3" id="KW-0949">S-adenosyl-L-methionine</keyword>
<dbReference type="Proteomes" id="UP000070442">
    <property type="component" value="Unassembled WGS sequence"/>
</dbReference>
<dbReference type="InterPro" id="IPR058240">
    <property type="entry name" value="rSAM_sf"/>
</dbReference>
<dbReference type="AlphaFoldDB" id="A0A134AL59"/>
<evidence type="ECO:0000256" key="3">
    <source>
        <dbReference type="ARBA" id="ARBA00022691"/>
    </source>
</evidence>
<name>A0A134AL59_9FIRM</name>
<dbReference type="InterPro" id="IPR034428">
    <property type="entry name" value="ThiH/NoCL/HydG-like"/>
</dbReference>
<proteinExistence type="predicted"/>
<dbReference type="PANTHER" id="PTHR43583">
    <property type="entry name" value="2-IMINOACETATE SYNTHASE"/>
    <property type="match status" value="1"/>
</dbReference>
<evidence type="ECO:0000256" key="6">
    <source>
        <dbReference type="ARBA" id="ARBA00023014"/>
    </source>
</evidence>
<feature type="domain" description="Radical SAM core" evidence="7">
    <location>
        <begin position="86"/>
        <end position="308"/>
    </location>
</feature>
<evidence type="ECO:0000313" key="8">
    <source>
        <dbReference type="EMBL" id="KXB68404.1"/>
    </source>
</evidence>
<dbReference type="EMBL" id="LSDG01000002">
    <property type="protein sequence ID" value="KXB68404.1"/>
    <property type="molecule type" value="Genomic_DNA"/>
</dbReference>
<keyword evidence="2" id="KW-0004">4Fe-4S</keyword>
<dbReference type="GO" id="GO:0005506">
    <property type="term" value="F:iron ion binding"/>
    <property type="evidence" value="ECO:0007669"/>
    <property type="project" value="InterPro"/>
</dbReference>
<evidence type="ECO:0000313" key="9">
    <source>
        <dbReference type="Proteomes" id="UP000070442"/>
    </source>
</evidence>
<dbReference type="STRING" id="755172.HMPREF1863_00116"/>
<evidence type="ECO:0000256" key="1">
    <source>
        <dbReference type="ARBA" id="ARBA00001966"/>
    </source>
</evidence>
<dbReference type="Gene3D" id="3.20.20.70">
    <property type="entry name" value="Aldolase class I"/>
    <property type="match status" value="1"/>
</dbReference>
<comment type="cofactor">
    <cofactor evidence="1">
        <name>[4Fe-4S] cluster</name>
        <dbReference type="ChEBI" id="CHEBI:49883"/>
    </cofactor>
</comment>
<accession>A0A134AL59</accession>
<dbReference type="SFLD" id="SFLDG01060">
    <property type="entry name" value="BATS_domain_containing"/>
    <property type="match status" value="1"/>
</dbReference>
<reference evidence="9" key="1">
    <citation type="submission" date="2016-01" db="EMBL/GenBank/DDBJ databases">
        <authorList>
            <person name="Mitreva M."/>
            <person name="Pepin K.H."/>
            <person name="Mihindukulasuriya K.A."/>
            <person name="Fulton R."/>
            <person name="Fronick C."/>
            <person name="O'Laughlin M."/>
            <person name="Miner T."/>
            <person name="Herter B."/>
            <person name="Rosa B.A."/>
            <person name="Cordes M."/>
            <person name="Tomlinson C."/>
            <person name="Wollam A."/>
            <person name="Palsikar V.B."/>
            <person name="Mardis E.R."/>
            <person name="Wilson R.K."/>
        </authorList>
    </citation>
    <scope>NUCLEOTIDE SEQUENCE [LARGE SCALE GENOMIC DNA]</scope>
    <source>
        <strain evidence="9">DNF00729</strain>
    </source>
</reference>
<dbReference type="CDD" id="cd01335">
    <property type="entry name" value="Radical_SAM"/>
    <property type="match status" value="1"/>
</dbReference>
<dbReference type="GO" id="GO:0051539">
    <property type="term" value="F:4 iron, 4 sulfur cluster binding"/>
    <property type="evidence" value="ECO:0007669"/>
    <property type="project" value="UniProtKB-KW"/>
</dbReference>
<keyword evidence="9" id="KW-1185">Reference proteome</keyword>
<gene>
    <name evidence="8" type="ORF">HMPREF1863_00116</name>
</gene>
<sequence length="388" mass="44632">MVVNVKDVRDYLPDMDQISEEIPKKIEASYNKQKARTITPADVRAVLQKDRLTPDDYYVLLSDAAEGFLDAMAEKARMLRRQYFGDNVNSFSPLYIANYCENGCRYCGFNSKSGIKRAMLTEEEIENEMKALAAEGIEDVLILTGESDKFSPIEYIEMAVRLAKKYFRVVSLEIYPANVKDYERLQKAGADFVTVFQETYDPESYSYYHPHGHKRSMIYRMNTQERAAMGGMRGVGFGALFGLSDPLRDAYCLGLHAFLLQRKYPHLEIAISLPRIRPTHGAEDVDNTNRIGERKLMQFILAIRMFMPFASMTISTRERKEFRDKAMYYGATKISASVDTGIGRRTEEHEEDEGEEQFVIADNRTLDEIEKDLAEEGLYVLRNDYIRL</sequence>
<dbReference type="NCBIfam" id="TIGR02351">
    <property type="entry name" value="thiH"/>
    <property type="match status" value="1"/>
</dbReference>
<dbReference type="PROSITE" id="PS51918">
    <property type="entry name" value="RADICAL_SAM"/>
    <property type="match status" value="1"/>
</dbReference>
<dbReference type="Pfam" id="PF06968">
    <property type="entry name" value="BATS"/>
    <property type="match status" value="1"/>
</dbReference>
<organism evidence="8 9">
    <name type="scientific">Aedoeadaptatus coxii</name>
    <dbReference type="NCBI Taxonomy" id="755172"/>
    <lineage>
        <taxon>Bacteria</taxon>
        <taxon>Bacillati</taxon>
        <taxon>Bacillota</taxon>
        <taxon>Tissierellia</taxon>
        <taxon>Tissierellales</taxon>
        <taxon>Peptoniphilaceae</taxon>
        <taxon>Aedoeadaptatus</taxon>
    </lineage>
</organism>
<keyword evidence="6" id="KW-0411">Iron-sulfur</keyword>
<dbReference type="InterPro" id="IPR012726">
    <property type="entry name" value="ThiH"/>
</dbReference>
<dbReference type="SFLD" id="SFLDG01081">
    <property type="entry name" value="cleavage_of_the_Ca-Cb_bond_in"/>
    <property type="match status" value="1"/>
</dbReference>
<dbReference type="PANTHER" id="PTHR43583:SF1">
    <property type="entry name" value="2-IMINOACETATE SYNTHASE"/>
    <property type="match status" value="1"/>
</dbReference>
<dbReference type="SMART" id="SM00876">
    <property type="entry name" value="BATS"/>
    <property type="match status" value="1"/>
</dbReference>
<dbReference type="SFLD" id="SFLDS00029">
    <property type="entry name" value="Radical_SAM"/>
    <property type="match status" value="1"/>
</dbReference>
<dbReference type="Pfam" id="PF04055">
    <property type="entry name" value="Radical_SAM"/>
    <property type="match status" value="1"/>
</dbReference>
<keyword evidence="5" id="KW-0408">Iron</keyword>
<dbReference type="SUPFAM" id="SSF102114">
    <property type="entry name" value="Radical SAM enzymes"/>
    <property type="match status" value="1"/>
</dbReference>
<dbReference type="RefSeq" id="WP_198142686.1">
    <property type="nucleotide sequence ID" value="NZ_KQ960155.1"/>
</dbReference>
<evidence type="ECO:0000256" key="2">
    <source>
        <dbReference type="ARBA" id="ARBA00022485"/>
    </source>
</evidence>
<dbReference type="InterPro" id="IPR010722">
    <property type="entry name" value="BATS_dom"/>
</dbReference>
<dbReference type="InterPro" id="IPR013785">
    <property type="entry name" value="Aldolase_TIM"/>
</dbReference>
<dbReference type="InterPro" id="IPR007197">
    <property type="entry name" value="rSAM"/>
</dbReference>
<dbReference type="GO" id="GO:0003824">
    <property type="term" value="F:catalytic activity"/>
    <property type="evidence" value="ECO:0007669"/>
    <property type="project" value="InterPro"/>
</dbReference>
<dbReference type="SFLD" id="SFLDF00301">
    <property type="entry name" value="2-iminoacetate_synthase_(ThiH)"/>
    <property type="match status" value="1"/>
</dbReference>
<dbReference type="PATRIC" id="fig|755172.3.peg.112"/>
<evidence type="ECO:0000259" key="7">
    <source>
        <dbReference type="PROSITE" id="PS51918"/>
    </source>
</evidence>
<evidence type="ECO:0000256" key="4">
    <source>
        <dbReference type="ARBA" id="ARBA00022723"/>
    </source>
</evidence>
<dbReference type="GO" id="GO:0009228">
    <property type="term" value="P:thiamine biosynthetic process"/>
    <property type="evidence" value="ECO:0007669"/>
    <property type="project" value="InterPro"/>
</dbReference>
<protein>
    <submittedName>
        <fullName evidence="8">Thiazole biosynthesis protein ThiH</fullName>
    </submittedName>
</protein>
<comment type="caution">
    <text evidence="8">The sequence shown here is derived from an EMBL/GenBank/DDBJ whole genome shotgun (WGS) entry which is preliminary data.</text>
</comment>